<evidence type="ECO:0000256" key="5">
    <source>
        <dbReference type="ARBA" id="ARBA00022692"/>
    </source>
</evidence>
<feature type="transmembrane region" description="Helical" evidence="8">
    <location>
        <begin position="329"/>
        <end position="349"/>
    </location>
</feature>
<proteinExistence type="predicted"/>
<accession>H5SKR9</accession>
<feature type="transmembrane region" description="Helical" evidence="8">
    <location>
        <begin position="398"/>
        <end position="417"/>
    </location>
</feature>
<feature type="transmembrane region" description="Helical" evidence="8">
    <location>
        <begin position="478"/>
        <end position="499"/>
    </location>
</feature>
<feature type="transmembrane region" description="Helical" evidence="8">
    <location>
        <begin position="448"/>
        <end position="466"/>
    </location>
</feature>
<protein>
    <recommendedName>
        <fullName evidence="9">Glycosyltransferase RgtA/B/C/D-like domain-containing protein</fullName>
    </recommendedName>
</protein>
<evidence type="ECO:0000259" key="9">
    <source>
        <dbReference type="Pfam" id="PF13231"/>
    </source>
</evidence>
<evidence type="ECO:0000256" key="4">
    <source>
        <dbReference type="ARBA" id="ARBA00022679"/>
    </source>
</evidence>
<dbReference type="Pfam" id="PF13231">
    <property type="entry name" value="PMT_2"/>
    <property type="match status" value="1"/>
</dbReference>
<name>H5SKR9_9ZZZZ</name>
<evidence type="ECO:0000256" key="3">
    <source>
        <dbReference type="ARBA" id="ARBA00022676"/>
    </source>
</evidence>
<feature type="transmembrane region" description="Helical" evidence="8">
    <location>
        <begin position="246"/>
        <end position="263"/>
    </location>
</feature>
<feature type="transmembrane region" description="Helical" evidence="8">
    <location>
        <begin position="424"/>
        <end position="442"/>
    </location>
</feature>
<keyword evidence="2" id="KW-1003">Cell membrane</keyword>
<evidence type="ECO:0000313" key="10">
    <source>
        <dbReference type="EMBL" id="BAL56755.1"/>
    </source>
</evidence>
<evidence type="ECO:0000256" key="1">
    <source>
        <dbReference type="ARBA" id="ARBA00004651"/>
    </source>
</evidence>
<keyword evidence="7 8" id="KW-0472">Membrane</keyword>
<evidence type="ECO:0000256" key="7">
    <source>
        <dbReference type="ARBA" id="ARBA00023136"/>
    </source>
</evidence>
<dbReference type="AlphaFoldDB" id="H5SKR9"/>
<evidence type="ECO:0000256" key="2">
    <source>
        <dbReference type="ARBA" id="ARBA00022475"/>
    </source>
</evidence>
<dbReference type="GO" id="GO:0016763">
    <property type="term" value="F:pentosyltransferase activity"/>
    <property type="evidence" value="ECO:0007669"/>
    <property type="project" value="TreeGrafter"/>
</dbReference>
<dbReference type="PANTHER" id="PTHR33908:SF11">
    <property type="entry name" value="MEMBRANE PROTEIN"/>
    <property type="match status" value="1"/>
</dbReference>
<keyword evidence="6 8" id="KW-1133">Transmembrane helix</keyword>
<dbReference type="EMBL" id="AP011757">
    <property type="protein sequence ID" value="BAL56755.1"/>
    <property type="molecule type" value="Genomic_DNA"/>
</dbReference>
<keyword evidence="3" id="KW-0328">Glycosyltransferase</keyword>
<keyword evidence="4" id="KW-0808">Transferase</keyword>
<dbReference type="GO" id="GO:0005886">
    <property type="term" value="C:plasma membrane"/>
    <property type="evidence" value="ECO:0007669"/>
    <property type="project" value="UniProtKB-SubCell"/>
</dbReference>
<sequence length="500" mass="53890">MNRLRPQLIETRSLRETGFLLGILVAYLFIGALFALYTPPWQVPDEPAHYNYIRILAEERRLPVLEMGDFPAGYLETLKAQRFPPEMPIDPIRYESHQPPLYYLMAVPVFALTRGALVPLRLFSLVLGAGVILLAYAAVRGLFPRQPLLALGTAAFVAFLPQHVAMMAGVNNDSLAELILAAVVWQLILLVQAESAETVRAARAAFLGGLIGLGLVTKTTDYLALPLVALALGLRWRRGCVGCGRLALLIFGPALLIGLPWWVRNAVTYGGLDLLGLGRHNWVVVGQPRTSEWLATYGAAEVVRRFVQTTFQSFWGQFGWMGVVLDQRIYAGLALMSGLVGLGWVLQVVAGLGPAPTRPALTLGQRDGLILLAGLVLLTLASYLWYNLTFVQHQGRYLFPALIPIGLGVTVGLRRVFQPDGARLATALLLALLAGLVAFGLFTADLAGGPIVFVGLLAAGLGVAGWRGHSLTGPALAAFYAALAAFDGVALFGFILPALR</sequence>
<comment type="subcellular location">
    <subcellularLocation>
        <location evidence="1">Cell membrane</location>
        <topology evidence="1">Multi-pass membrane protein</topology>
    </subcellularLocation>
</comment>
<keyword evidence="5 8" id="KW-0812">Transmembrane</keyword>
<feature type="transmembrane region" description="Helical" evidence="8">
    <location>
        <begin position="122"/>
        <end position="143"/>
    </location>
</feature>
<feature type="transmembrane region" description="Helical" evidence="8">
    <location>
        <begin position="205"/>
        <end position="234"/>
    </location>
</feature>
<evidence type="ECO:0000256" key="8">
    <source>
        <dbReference type="SAM" id="Phobius"/>
    </source>
</evidence>
<dbReference type="InterPro" id="IPR038731">
    <property type="entry name" value="RgtA/B/C-like"/>
</dbReference>
<feature type="transmembrane region" description="Helical" evidence="8">
    <location>
        <begin position="369"/>
        <end position="386"/>
    </location>
</feature>
<reference evidence="10" key="1">
    <citation type="journal article" date="2005" name="Environ. Microbiol.">
        <title>Genetic and functional properties of uncultivated thermophilic crenarchaeotes from a subsurface gold mine as revealed by analysis of genome fragments.</title>
        <authorList>
            <person name="Nunoura T."/>
            <person name="Hirayama H."/>
            <person name="Takami H."/>
            <person name="Oida H."/>
            <person name="Nishi S."/>
            <person name="Shimamura S."/>
            <person name="Suzuki Y."/>
            <person name="Inagaki F."/>
            <person name="Takai K."/>
            <person name="Nealson K.H."/>
            <person name="Horikoshi K."/>
        </authorList>
    </citation>
    <scope>NUCLEOTIDE SEQUENCE</scope>
</reference>
<reference evidence="10" key="2">
    <citation type="journal article" date="2012" name="PLoS ONE">
        <title>A Deeply Branching Thermophilic Bacterium with an Ancient Acetyl-CoA Pathway Dominates a Subsurface Ecosystem.</title>
        <authorList>
            <person name="Takami H."/>
            <person name="Noguchi H."/>
            <person name="Takaki Y."/>
            <person name="Uchiyama I."/>
            <person name="Toyoda A."/>
            <person name="Nishi S."/>
            <person name="Chee G.-J."/>
            <person name="Arai W."/>
            <person name="Nunoura T."/>
            <person name="Itoh T."/>
            <person name="Hattori M."/>
            <person name="Takai K."/>
        </authorList>
    </citation>
    <scope>NUCLEOTIDE SEQUENCE</scope>
</reference>
<evidence type="ECO:0000256" key="6">
    <source>
        <dbReference type="ARBA" id="ARBA00022989"/>
    </source>
</evidence>
<dbReference type="PANTHER" id="PTHR33908">
    <property type="entry name" value="MANNOSYLTRANSFERASE YKCB-RELATED"/>
    <property type="match status" value="1"/>
</dbReference>
<feature type="transmembrane region" description="Helical" evidence="8">
    <location>
        <begin position="20"/>
        <end position="37"/>
    </location>
</feature>
<feature type="transmembrane region" description="Helical" evidence="8">
    <location>
        <begin position="149"/>
        <end position="168"/>
    </location>
</feature>
<dbReference type="InterPro" id="IPR050297">
    <property type="entry name" value="LipidA_mod_glycosyltrf_83"/>
</dbReference>
<feature type="transmembrane region" description="Helical" evidence="8">
    <location>
        <begin position="175"/>
        <end position="193"/>
    </location>
</feature>
<organism evidence="10">
    <name type="scientific">uncultured prokaryote</name>
    <dbReference type="NCBI Taxonomy" id="198431"/>
    <lineage>
        <taxon>unclassified sequences</taxon>
        <taxon>environmental samples</taxon>
    </lineage>
</organism>
<dbReference type="GO" id="GO:0008610">
    <property type="term" value="P:lipid biosynthetic process"/>
    <property type="evidence" value="ECO:0007669"/>
    <property type="project" value="UniProtKB-ARBA"/>
</dbReference>
<feature type="domain" description="Glycosyltransferase RgtA/B/C/D-like" evidence="9">
    <location>
        <begin position="98"/>
        <end position="257"/>
    </location>
</feature>
<gene>
    <name evidence="10" type="ORF">HGMM_F42G03C18</name>
</gene>